<reference evidence="2 3" key="1">
    <citation type="submission" date="2016-07" db="EMBL/GenBank/DDBJ databases">
        <title>Draft genome of the white-rot fungus Obba rivulosa 3A-2.</title>
        <authorList>
            <consortium name="DOE Joint Genome Institute"/>
            <person name="Miettinen O."/>
            <person name="Riley R."/>
            <person name="Acob R."/>
            <person name="Barry K."/>
            <person name="Cullen D."/>
            <person name="De Vries R."/>
            <person name="Hainaut M."/>
            <person name="Hatakka A."/>
            <person name="Henrissat B."/>
            <person name="Hilden K."/>
            <person name="Kuo R."/>
            <person name="Labutti K."/>
            <person name="Lipzen A."/>
            <person name="Makela M.R."/>
            <person name="Sandor L."/>
            <person name="Spatafora J.W."/>
            <person name="Grigoriev I.V."/>
            <person name="Hibbett D.S."/>
        </authorList>
    </citation>
    <scope>NUCLEOTIDE SEQUENCE [LARGE SCALE GENOMIC DNA]</scope>
    <source>
        <strain evidence="2 3">3A-2</strain>
    </source>
</reference>
<feature type="non-terminal residue" evidence="2">
    <location>
        <position position="1"/>
    </location>
</feature>
<organism evidence="2 3">
    <name type="scientific">Obba rivulosa</name>
    <dbReference type="NCBI Taxonomy" id="1052685"/>
    <lineage>
        <taxon>Eukaryota</taxon>
        <taxon>Fungi</taxon>
        <taxon>Dikarya</taxon>
        <taxon>Basidiomycota</taxon>
        <taxon>Agaricomycotina</taxon>
        <taxon>Agaricomycetes</taxon>
        <taxon>Polyporales</taxon>
        <taxon>Gelatoporiaceae</taxon>
        <taxon>Obba</taxon>
    </lineage>
</organism>
<dbReference type="AlphaFoldDB" id="A0A8E2ARJ4"/>
<dbReference type="EMBL" id="KV722422">
    <property type="protein sequence ID" value="OCH89641.1"/>
    <property type="molecule type" value="Genomic_DNA"/>
</dbReference>
<keyword evidence="3" id="KW-1185">Reference proteome</keyword>
<evidence type="ECO:0000256" key="1">
    <source>
        <dbReference type="SAM" id="MobiDB-lite"/>
    </source>
</evidence>
<name>A0A8E2ARJ4_9APHY</name>
<sequence length="156" mass="16260">MRRAHLLDPVRAGVGAAPGPGAGGAGAPPTQCVADARLRLSSNPATRFLDRTSQEREGGGNLAGRGEGATHTWVRGRPRAAAAGACDASVSGRAESALAAVCGESARSLNACTSRRGDILHDPVTGVSHLSFRCFRWVYCSATRLINFPTRLRARP</sequence>
<accession>A0A8E2ARJ4</accession>
<proteinExistence type="predicted"/>
<protein>
    <submittedName>
        <fullName evidence="2">Uncharacterized protein</fullName>
    </submittedName>
</protein>
<evidence type="ECO:0000313" key="2">
    <source>
        <dbReference type="EMBL" id="OCH89641.1"/>
    </source>
</evidence>
<feature type="region of interest" description="Disordered" evidence="1">
    <location>
        <begin position="44"/>
        <end position="69"/>
    </location>
</feature>
<gene>
    <name evidence="2" type="ORF">OBBRIDRAFT_794056</name>
</gene>
<evidence type="ECO:0000313" key="3">
    <source>
        <dbReference type="Proteomes" id="UP000250043"/>
    </source>
</evidence>
<feature type="region of interest" description="Disordered" evidence="1">
    <location>
        <begin position="1"/>
        <end position="29"/>
    </location>
</feature>
<feature type="compositionally biased region" description="Basic and acidic residues" evidence="1">
    <location>
        <begin position="48"/>
        <end position="58"/>
    </location>
</feature>
<feature type="compositionally biased region" description="Gly residues" evidence="1">
    <location>
        <begin position="16"/>
        <end position="26"/>
    </location>
</feature>
<dbReference type="Proteomes" id="UP000250043">
    <property type="component" value="Unassembled WGS sequence"/>
</dbReference>